<evidence type="ECO:0000313" key="2">
    <source>
        <dbReference type="Proteomes" id="UP000076761"/>
    </source>
</evidence>
<dbReference type="STRING" id="1314782.A0A165N7S3"/>
<name>A0A165N7S3_9AGAM</name>
<dbReference type="AlphaFoldDB" id="A0A165N7S3"/>
<dbReference type="EMBL" id="KV425645">
    <property type="protein sequence ID" value="KZT19283.1"/>
    <property type="molecule type" value="Genomic_DNA"/>
</dbReference>
<dbReference type="Proteomes" id="UP000076761">
    <property type="component" value="Unassembled WGS sequence"/>
</dbReference>
<protein>
    <submittedName>
        <fullName evidence="1">Uncharacterized protein</fullName>
    </submittedName>
</protein>
<evidence type="ECO:0000313" key="1">
    <source>
        <dbReference type="EMBL" id="KZT19283.1"/>
    </source>
</evidence>
<dbReference type="InParanoid" id="A0A165N7S3"/>
<reference evidence="1 2" key="1">
    <citation type="journal article" date="2016" name="Mol. Biol. Evol.">
        <title>Comparative Genomics of Early-Diverging Mushroom-Forming Fungi Provides Insights into the Origins of Lignocellulose Decay Capabilities.</title>
        <authorList>
            <person name="Nagy L.G."/>
            <person name="Riley R."/>
            <person name="Tritt A."/>
            <person name="Adam C."/>
            <person name="Daum C."/>
            <person name="Floudas D."/>
            <person name="Sun H."/>
            <person name="Yadav J.S."/>
            <person name="Pangilinan J."/>
            <person name="Larsson K.H."/>
            <person name="Matsuura K."/>
            <person name="Barry K."/>
            <person name="Labutti K."/>
            <person name="Kuo R."/>
            <person name="Ohm R.A."/>
            <person name="Bhattacharya S.S."/>
            <person name="Shirouzu T."/>
            <person name="Yoshinaga Y."/>
            <person name="Martin F.M."/>
            <person name="Grigoriev I.V."/>
            <person name="Hibbett D.S."/>
        </authorList>
    </citation>
    <scope>NUCLEOTIDE SEQUENCE [LARGE SCALE GENOMIC DNA]</scope>
    <source>
        <strain evidence="1 2">HHB14362 ss-1</strain>
    </source>
</reference>
<accession>A0A165N7S3</accession>
<proteinExistence type="predicted"/>
<dbReference type="OrthoDB" id="3269480at2759"/>
<keyword evidence="2" id="KW-1185">Reference proteome</keyword>
<sequence>MGFNIPSITPELLLMQEPMQNVITLPYGKAPPYHIQAPSWRHLLKLMVRMRTSRIEASIEAMALKQEELKLRAVVQFVRGHHLSTKWRTILYLTLDYPVPQGQAGSWKYVNGDVNTLPYSYNLSSLPALLRDGADSSIAKSYTIPLTAKTPYPTLPITLPNMALYLQSALDESRKAINDSSSGMRKLAQLVDSCYPEDVAAYEESDLPERKGVRYRLRKVFGKKENRERGGNEDVYELITPFVPDEQG</sequence>
<organism evidence="1 2">
    <name type="scientific">Neolentinus lepideus HHB14362 ss-1</name>
    <dbReference type="NCBI Taxonomy" id="1314782"/>
    <lineage>
        <taxon>Eukaryota</taxon>
        <taxon>Fungi</taxon>
        <taxon>Dikarya</taxon>
        <taxon>Basidiomycota</taxon>
        <taxon>Agaricomycotina</taxon>
        <taxon>Agaricomycetes</taxon>
        <taxon>Gloeophyllales</taxon>
        <taxon>Gloeophyllaceae</taxon>
        <taxon>Neolentinus</taxon>
    </lineage>
</organism>
<gene>
    <name evidence="1" type="ORF">NEOLEDRAFT_1078138</name>
</gene>